<reference evidence="6" key="2">
    <citation type="submission" date="2023-05" db="EMBL/GenBank/DDBJ databases">
        <authorList>
            <consortium name="Lawrence Berkeley National Laboratory"/>
            <person name="Steindorff A."/>
            <person name="Hensen N."/>
            <person name="Bonometti L."/>
            <person name="Westerberg I."/>
            <person name="Brannstrom I.O."/>
            <person name="Guillou S."/>
            <person name="Cros-Aarteil S."/>
            <person name="Calhoun S."/>
            <person name="Haridas S."/>
            <person name="Kuo A."/>
            <person name="Mondo S."/>
            <person name="Pangilinan J."/>
            <person name="Riley R."/>
            <person name="Labutti K."/>
            <person name="Andreopoulos B."/>
            <person name="Lipzen A."/>
            <person name="Chen C."/>
            <person name="Yanf M."/>
            <person name="Daum C."/>
            <person name="Ng V."/>
            <person name="Clum A."/>
            <person name="Ohm R."/>
            <person name="Martin F."/>
            <person name="Silar P."/>
            <person name="Natvig D."/>
            <person name="Lalanne C."/>
            <person name="Gautier V."/>
            <person name="Ament-Velasquez S.L."/>
            <person name="Kruys A."/>
            <person name="Hutchinson M.I."/>
            <person name="Powell A.J."/>
            <person name="Barry K."/>
            <person name="Miller A.N."/>
            <person name="Grigoriev I.V."/>
            <person name="Debuchy R."/>
            <person name="Gladieux P."/>
            <person name="Thoren M.H."/>
            <person name="Johannesson H."/>
        </authorList>
    </citation>
    <scope>NUCLEOTIDE SEQUENCE</scope>
    <source>
        <strain evidence="6">CBS 757.83</strain>
    </source>
</reference>
<dbReference type="PANTHER" id="PTHR34997">
    <property type="entry name" value="AM15"/>
    <property type="match status" value="1"/>
</dbReference>
<evidence type="ECO:0000313" key="6">
    <source>
        <dbReference type="EMBL" id="KAK4104661.1"/>
    </source>
</evidence>
<evidence type="ECO:0000256" key="2">
    <source>
        <dbReference type="ARBA" id="ARBA00023026"/>
    </source>
</evidence>
<feature type="domain" description="LysM" evidence="5">
    <location>
        <begin position="128"/>
        <end position="174"/>
    </location>
</feature>
<dbReference type="Pfam" id="PF01476">
    <property type="entry name" value="LysM"/>
    <property type="match status" value="1"/>
</dbReference>
<dbReference type="CDD" id="cd00118">
    <property type="entry name" value="LysM"/>
    <property type="match status" value="1"/>
</dbReference>
<keyword evidence="1" id="KW-0147">Chitin-binding</keyword>
<keyword evidence="2" id="KW-0843">Virulence</keyword>
<comment type="caution">
    <text evidence="6">The sequence shown here is derived from an EMBL/GenBank/DDBJ whole genome shotgun (WGS) entry which is preliminary data.</text>
</comment>
<keyword evidence="7" id="KW-1185">Reference proteome</keyword>
<dbReference type="SMART" id="SM00257">
    <property type="entry name" value="LysM"/>
    <property type="match status" value="1"/>
</dbReference>
<dbReference type="Proteomes" id="UP001305647">
    <property type="component" value="Unassembled WGS sequence"/>
</dbReference>
<gene>
    <name evidence="6" type="ORF">N658DRAFT_185666</name>
</gene>
<dbReference type="Gene3D" id="3.10.350.10">
    <property type="entry name" value="LysM domain"/>
    <property type="match status" value="1"/>
</dbReference>
<dbReference type="InterPro" id="IPR052210">
    <property type="entry name" value="LysM1-like"/>
</dbReference>
<dbReference type="SUPFAM" id="SSF54106">
    <property type="entry name" value="LysM domain"/>
    <property type="match status" value="1"/>
</dbReference>
<organism evidence="6 7">
    <name type="scientific">Parathielavia hyrcaniae</name>
    <dbReference type="NCBI Taxonomy" id="113614"/>
    <lineage>
        <taxon>Eukaryota</taxon>
        <taxon>Fungi</taxon>
        <taxon>Dikarya</taxon>
        <taxon>Ascomycota</taxon>
        <taxon>Pezizomycotina</taxon>
        <taxon>Sordariomycetes</taxon>
        <taxon>Sordariomycetidae</taxon>
        <taxon>Sordariales</taxon>
        <taxon>Chaetomiaceae</taxon>
        <taxon>Parathielavia</taxon>
    </lineage>
</organism>
<protein>
    <recommendedName>
        <fullName evidence="5">LysM domain-containing protein</fullName>
    </recommendedName>
</protein>
<evidence type="ECO:0000256" key="1">
    <source>
        <dbReference type="ARBA" id="ARBA00022669"/>
    </source>
</evidence>
<dbReference type="GO" id="GO:0008061">
    <property type="term" value="F:chitin binding"/>
    <property type="evidence" value="ECO:0007669"/>
    <property type="project" value="UniProtKB-KW"/>
</dbReference>
<evidence type="ECO:0000256" key="3">
    <source>
        <dbReference type="ARBA" id="ARBA00044955"/>
    </source>
</evidence>
<dbReference type="EMBL" id="MU863626">
    <property type="protein sequence ID" value="KAK4104661.1"/>
    <property type="molecule type" value="Genomic_DNA"/>
</dbReference>
<dbReference type="InterPro" id="IPR036779">
    <property type="entry name" value="LysM_dom_sf"/>
</dbReference>
<comment type="similarity">
    <text evidence="3">Belongs to the secreted LysM effector family.</text>
</comment>
<proteinExistence type="inferred from homology"/>
<evidence type="ECO:0000256" key="4">
    <source>
        <dbReference type="SAM" id="MobiDB-lite"/>
    </source>
</evidence>
<reference evidence="6" key="1">
    <citation type="journal article" date="2023" name="Mol. Phylogenet. Evol.">
        <title>Genome-scale phylogeny and comparative genomics of the fungal order Sordariales.</title>
        <authorList>
            <person name="Hensen N."/>
            <person name="Bonometti L."/>
            <person name="Westerberg I."/>
            <person name="Brannstrom I.O."/>
            <person name="Guillou S."/>
            <person name="Cros-Aarteil S."/>
            <person name="Calhoun S."/>
            <person name="Haridas S."/>
            <person name="Kuo A."/>
            <person name="Mondo S."/>
            <person name="Pangilinan J."/>
            <person name="Riley R."/>
            <person name="LaButti K."/>
            <person name="Andreopoulos B."/>
            <person name="Lipzen A."/>
            <person name="Chen C."/>
            <person name="Yan M."/>
            <person name="Daum C."/>
            <person name="Ng V."/>
            <person name="Clum A."/>
            <person name="Steindorff A."/>
            <person name="Ohm R.A."/>
            <person name="Martin F."/>
            <person name="Silar P."/>
            <person name="Natvig D.O."/>
            <person name="Lalanne C."/>
            <person name="Gautier V."/>
            <person name="Ament-Velasquez S.L."/>
            <person name="Kruys A."/>
            <person name="Hutchinson M.I."/>
            <person name="Powell A.J."/>
            <person name="Barry K."/>
            <person name="Miller A.N."/>
            <person name="Grigoriev I.V."/>
            <person name="Debuchy R."/>
            <person name="Gladieux P."/>
            <person name="Hiltunen Thoren M."/>
            <person name="Johannesson H."/>
        </authorList>
    </citation>
    <scope>NUCLEOTIDE SEQUENCE</scope>
    <source>
        <strain evidence="6">CBS 757.83</strain>
    </source>
</reference>
<accession>A0AAN6Q835</accession>
<feature type="region of interest" description="Disordered" evidence="4">
    <location>
        <begin position="335"/>
        <end position="364"/>
    </location>
</feature>
<dbReference type="PROSITE" id="PS51782">
    <property type="entry name" value="LYSM"/>
    <property type="match status" value="1"/>
</dbReference>
<dbReference type="AlphaFoldDB" id="A0AAN6Q835"/>
<dbReference type="InterPro" id="IPR018392">
    <property type="entry name" value="LysM"/>
</dbReference>
<sequence length="378" mass="40886">MRKRKSIATSAILVFGRVVSPPPFDWDDTLFNLYTSLTSSCTAAPSWAVTSPSQYALGYMPSTTTPSRPRPTLSCQSNYTIKASDRCKSISRVHQVSTYNLMRVNLLPSYCNFSPGPRTTIYIPETCRVHSVSPLDTCEKIAKKAGVTAQQLLAWNPNIDPECSNLYGMLDFVICVGPVGSVASTTASYPDVPTAMFTDPCLKLEAETISSCYVPTLPSYSEIPWPIVTVDDISSETGTSTTVPSGPSAVPMLPPLAPGTWNNCTWYTRYRDVPANASYFELYRSSCELMATLAGVDLNQILLWNPSLPQILNEDDPNSGLLEEGFQYCILDTSRGGRTSSGRSTTLVPSSPSAVPSSSVSSISSSSTGLAFVLNTQH</sequence>
<evidence type="ECO:0000313" key="7">
    <source>
        <dbReference type="Proteomes" id="UP001305647"/>
    </source>
</evidence>
<dbReference type="PANTHER" id="PTHR34997:SF1">
    <property type="entry name" value="PEPTIDOGLYCAN-BINDING LYSIN DOMAIN"/>
    <property type="match status" value="1"/>
</dbReference>
<name>A0AAN6Q835_9PEZI</name>
<evidence type="ECO:0000259" key="5">
    <source>
        <dbReference type="PROSITE" id="PS51782"/>
    </source>
</evidence>